<evidence type="ECO:0000313" key="1">
    <source>
        <dbReference type="EMBL" id="AZS50378.1"/>
    </source>
</evidence>
<dbReference type="Proteomes" id="UP000273143">
    <property type="component" value="Chromosome"/>
</dbReference>
<accession>A0A3S9XDJ0</accession>
<dbReference type="AlphaFoldDB" id="A0A3S9XDJ0"/>
<protein>
    <submittedName>
        <fullName evidence="1">Uncharacterized protein</fullName>
    </submittedName>
</protein>
<evidence type="ECO:0000313" key="2">
    <source>
        <dbReference type="Proteomes" id="UP000273143"/>
    </source>
</evidence>
<dbReference type="RefSeq" id="WP_127162690.1">
    <property type="nucleotide sequence ID" value="NZ_CP029822.1"/>
</dbReference>
<name>A0A3S9XDJ0_9GAMM</name>
<proteinExistence type="predicted"/>
<keyword evidence="2" id="KW-1185">Reference proteome</keyword>
<sequence length="322" mass="34307">MSYYTATASTANALLSALQNGCTENGWTVSGSLIYKNNCVMDVAISGNGLRVIGGTGQTNGALTGQILLNGKNTLAASLAGVAQSISYPLTYHLHVFDKEVYLFVNYNVDNWSYIAFGQSPVAGITGTGNWYGGIGTGGDNFSDIRNINNQGQNGHHFSLLFSTMTPTGSISNQGQQVRSFIHHGLDGNEWSVSGEGVGSMTASGWAALPSQASATLVTAPLLNRQPNSYNGEAILLPITPAVYHQANSTLVIVGNLKQARYIRIDNYEPGQIITLGDTKYKVYPWLKKNTAARNGESYNGSNYDTLRHSGTFGIAVLYGGE</sequence>
<reference evidence="2" key="1">
    <citation type="submission" date="2018-06" db="EMBL/GenBank/DDBJ databases">
        <title>Complete genome of Pseudomonas insecticola strain QZS01.</title>
        <authorList>
            <person name="Wang J."/>
            <person name="Su Q."/>
        </authorList>
    </citation>
    <scope>NUCLEOTIDE SEQUENCE [LARGE SCALE GENOMIC DNA]</scope>
    <source>
        <strain evidence="2">QZS01</strain>
    </source>
</reference>
<dbReference type="KEGG" id="emo:DM558_06130"/>
<gene>
    <name evidence="1" type="ORF">DM558_06130</name>
</gene>
<organism evidence="1 2">
    <name type="scientific">Entomomonas moraniae</name>
    <dbReference type="NCBI Taxonomy" id="2213226"/>
    <lineage>
        <taxon>Bacteria</taxon>
        <taxon>Pseudomonadati</taxon>
        <taxon>Pseudomonadota</taxon>
        <taxon>Gammaproteobacteria</taxon>
        <taxon>Pseudomonadales</taxon>
        <taxon>Pseudomonadaceae</taxon>
        <taxon>Entomomonas</taxon>
    </lineage>
</organism>
<dbReference type="EMBL" id="CP029822">
    <property type="protein sequence ID" value="AZS50378.1"/>
    <property type="molecule type" value="Genomic_DNA"/>
</dbReference>